<dbReference type="AlphaFoldDB" id="A0A022VZ73"/>
<protein>
    <recommendedName>
        <fullName evidence="1">F-box domain-containing protein</fullName>
    </recommendedName>
</protein>
<gene>
    <name evidence="2" type="ORF">H103_05437</name>
</gene>
<dbReference type="OrthoDB" id="5422579at2759"/>
<evidence type="ECO:0000313" key="2">
    <source>
        <dbReference type="EMBL" id="EZF51224.1"/>
    </source>
</evidence>
<dbReference type="InterPro" id="IPR001810">
    <property type="entry name" value="F-box_dom"/>
</dbReference>
<organism evidence="2">
    <name type="scientific">Trichophyton rubrum CBS 288.86</name>
    <dbReference type="NCBI Taxonomy" id="1215330"/>
    <lineage>
        <taxon>Eukaryota</taxon>
        <taxon>Fungi</taxon>
        <taxon>Dikarya</taxon>
        <taxon>Ascomycota</taxon>
        <taxon>Pezizomycotina</taxon>
        <taxon>Eurotiomycetes</taxon>
        <taxon>Eurotiomycetidae</taxon>
        <taxon>Onygenales</taxon>
        <taxon>Arthrodermataceae</taxon>
        <taxon>Trichophyton</taxon>
    </lineage>
</organism>
<name>A0A022VZ73_TRIRU</name>
<sequence>MALGLLTLPLEIRMLIFSYLPNSIIKNLRLTCSSIKNATRLDLDRVFLSIQKRDIEVFRNIASHDTMRLQVKEIIWDDGSFSQSPLEEVVERDGEYYGQVSGLPYEKVPAGQYRGSSPKFCPIWFSQECDKNISEFAADKFGPRMAEELMEWMMKLRKPQPWRSWEMYKEYLRDQLEVLDSEADVEALKFGLEQFPALRRITIIPTAHRKLLEPLYPTPNIRSLSSIFNYPIPQPWPVSNEDTFPVNATPWTEDAEEFLKERWRGFRVVTRCLAEQAGKHHVSELVIDPGNLKTGINYNIFNTPCRELSNFTTILEQPGFKRLDLTLFVGGEEDIVWIPFKDSHYHSVFSKCPDLEHITFGTDKGIYATEELSMDHFTSLLSLFPVHKWSKLRHFGLSSFPVVQSDIIDLLDAMPLTLRTVELTGLLFINDGENYKSLLTAMRNTLNWKERAVGDRPQVTFWTRSSANMLHAHMEKTVSNYLYGDGGNPMVVGPNRKMYFSG</sequence>
<dbReference type="HOGENOM" id="CLU_021598_2_0_1"/>
<reference evidence="2" key="1">
    <citation type="submission" date="2014-02" db="EMBL/GenBank/DDBJ databases">
        <title>The Genome Sequence of Trichophyton rubrum (morphotype fischeri) CBS 288.86.</title>
        <authorList>
            <consortium name="The Broad Institute Genomics Platform"/>
            <person name="Cuomo C.A."/>
            <person name="White T.C."/>
            <person name="Graser Y."/>
            <person name="Martinez-Rossi N."/>
            <person name="Heitman J."/>
            <person name="Young S.K."/>
            <person name="Zeng Q."/>
            <person name="Gargeya S."/>
            <person name="Abouelleil A."/>
            <person name="Alvarado L."/>
            <person name="Chapman S.B."/>
            <person name="Gainer-Dewar J."/>
            <person name="Goldberg J."/>
            <person name="Griggs A."/>
            <person name="Gujja S."/>
            <person name="Hansen M."/>
            <person name="Howarth C."/>
            <person name="Imamovic A."/>
            <person name="Larimer J."/>
            <person name="Martinez D."/>
            <person name="Murphy C."/>
            <person name="Pearson M.D."/>
            <person name="Persinoti G."/>
            <person name="Poon T."/>
            <person name="Priest M."/>
            <person name="Roberts A.D."/>
            <person name="Saif S."/>
            <person name="Shea T.D."/>
            <person name="Sykes S.N."/>
            <person name="Wortman J."/>
            <person name="Nusbaum C."/>
            <person name="Birren B."/>
        </authorList>
    </citation>
    <scope>NUCLEOTIDE SEQUENCE [LARGE SCALE GENOMIC DNA]</scope>
    <source>
        <strain evidence="2">CBS 288.86</strain>
    </source>
</reference>
<dbReference type="Proteomes" id="UP000023758">
    <property type="component" value="Unassembled WGS sequence"/>
</dbReference>
<evidence type="ECO:0000259" key="1">
    <source>
        <dbReference type="PROSITE" id="PS50181"/>
    </source>
</evidence>
<proteinExistence type="predicted"/>
<dbReference type="EMBL" id="KK207872">
    <property type="protein sequence ID" value="EZF51224.1"/>
    <property type="molecule type" value="Genomic_DNA"/>
</dbReference>
<accession>A0A022VZ73</accession>
<dbReference type="PROSITE" id="PS50181">
    <property type="entry name" value="FBOX"/>
    <property type="match status" value="1"/>
</dbReference>
<feature type="domain" description="F-box" evidence="1">
    <location>
        <begin position="2"/>
        <end position="50"/>
    </location>
</feature>